<dbReference type="Pfam" id="PF01467">
    <property type="entry name" value="CTP_transf_like"/>
    <property type="match status" value="1"/>
</dbReference>
<evidence type="ECO:0000313" key="5">
    <source>
        <dbReference type="Proteomes" id="UP000249061"/>
    </source>
</evidence>
<proteinExistence type="predicted"/>
<evidence type="ECO:0000259" key="3">
    <source>
        <dbReference type="Pfam" id="PF01467"/>
    </source>
</evidence>
<feature type="domain" description="Cytidyltransferase-like" evidence="3">
    <location>
        <begin position="22"/>
        <end position="129"/>
    </location>
</feature>
<dbReference type="AlphaFoldDB" id="A0A2W5STZ1"/>
<dbReference type="NCBIfam" id="TIGR00125">
    <property type="entry name" value="cyt_tran_rel"/>
    <property type="match status" value="1"/>
</dbReference>
<dbReference type="InterPro" id="IPR050385">
    <property type="entry name" value="Archaeal_FAD_synthase"/>
</dbReference>
<evidence type="ECO:0000256" key="1">
    <source>
        <dbReference type="ARBA" id="ARBA00022679"/>
    </source>
</evidence>
<reference evidence="4 5" key="1">
    <citation type="submission" date="2017-08" db="EMBL/GenBank/DDBJ databases">
        <title>Infants hospitalized years apart are colonized by the same room-sourced microbial strains.</title>
        <authorList>
            <person name="Brooks B."/>
            <person name="Olm M.R."/>
            <person name="Firek B.A."/>
            <person name="Baker R."/>
            <person name="Thomas B.C."/>
            <person name="Morowitz M.J."/>
            <person name="Banfield J.F."/>
        </authorList>
    </citation>
    <scope>NUCLEOTIDE SEQUENCE [LARGE SCALE GENOMIC DNA]</scope>
    <source>
        <strain evidence="4">S2_003_000_R2_14</strain>
    </source>
</reference>
<dbReference type="PANTHER" id="PTHR43793:SF2">
    <property type="entry name" value="BIFUNCTIONAL PROTEIN HLDE"/>
    <property type="match status" value="1"/>
</dbReference>
<dbReference type="SUPFAM" id="SSF52374">
    <property type="entry name" value="Nucleotidylyl transferase"/>
    <property type="match status" value="1"/>
</dbReference>
<sequence length="151" mass="16776">MTLEDAKQQVDRWRAEGLTVALANGVFDLLHVGHLRYLEDAKKLADRLIVAVNSDSSTRAYKGPTRPIIPEDERAELLRALRCTDFVFLFSEPDVRLVIRTLKPDVHVKGTDYTPDTIPERAEVEAYGGRVAVAGDPKNHSTTALVGKLKP</sequence>
<gene>
    <name evidence="4" type="ORF">DI536_30770</name>
</gene>
<dbReference type="InterPro" id="IPR004821">
    <property type="entry name" value="Cyt_trans-like"/>
</dbReference>
<keyword evidence="1 4" id="KW-0808">Transferase</keyword>
<evidence type="ECO:0000256" key="2">
    <source>
        <dbReference type="ARBA" id="ARBA00022695"/>
    </source>
</evidence>
<comment type="caution">
    <text evidence="4">The sequence shown here is derived from an EMBL/GenBank/DDBJ whole genome shotgun (WGS) entry which is preliminary data.</text>
</comment>
<name>A0A2W5STZ1_9BACT</name>
<keyword evidence="2 4" id="KW-0548">Nucleotidyltransferase</keyword>
<dbReference type="Gene3D" id="3.40.50.620">
    <property type="entry name" value="HUPs"/>
    <property type="match status" value="1"/>
</dbReference>
<protein>
    <submittedName>
        <fullName evidence="4">D-glycero-beta-D-manno-heptose 1-phosphate adenylyltransferase</fullName>
    </submittedName>
</protein>
<dbReference type="GO" id="GO:0016779">
    <property type="term" value="F:nucleotidyltransferase activity"/>
    <property type="evidence" value="ECO:0007669"/>
    <property type="project" value="UniProtKB-KW"/>
</dbReference>
<organism evidence="4 5">
    <name type="scientific">Archangium gephyra</name>
    <dbReference type="NCBI Taxonomy" id="48"/>
    <lineage>
        <taxon>Bacteria</taxon>
        <taxon>Pseudomonadati</taxon>
        <taxon>Myxococcota</taxon>
        <taxon>Myxococcia</taxon>
        <taxon>Myxococcales</taxon>
        <taxon>Cystobacterineae</taxon>
        <taxon>Archangiaceae</taxon>
        <taxon>Archangium</taxon>
    </lineage>
</organism>
<evidence type="ECO:0000313" key="4">
    <source>
        <dbReference type="EMBL" id="PZR06320.1"/>
    </source>
</evidence>
<dbReference type="Proteomes" id="UP000249061">
    <property type="component" value="Unassembled WGS sequence"/>
</dbReference>
<accession>A0A2W5STZ1</accession>
<dbReference type="InterPro" id="IPR014729">
    <property type="entry name" value="Rossmann-like_a/b/a_fold"/>
</dbReference>
<dbReference type="EMBL" id="QFQP01000039">
    <property type="protein sequence ID" value="PZR06320.1"/>
    <property type="molecule type" value="Genomic_DNA"/>
</dbReference>
<dbReference type="PANTHER" id="PTHR43793">
    <property type="entry name" value="FAD SYNTHASE"/>
    <property type="match status" value="1"/>
</dbReference>